<dbReference type="GO" id="GO:0008270">
    <property type="term" value="F:zinc ion binding"/>
    <property type="evidence" value="ECO:0007669"/>
    <property type="project" value="UniProtKB-KW"/>
</dbReference>
<dbReference type="EMBL" id="AHAT01035952">
    <property type="status" value="NOT_ANNOTATED_CDS"/>
    <property type="molecule type" value="Genomic_DNA"/>
</dbReference>
<dbReference type="AlphaFoldDB" id="W5M692"/>
<feature type="coiled-coil region" evidence="17">
    <location>
        <begin position="12"/>
        <end position="42"/>
    </location>
</feature>
<evidence type="ECO:0000256" key="15">
    <source>
        <dbReference type="PROSITE-ProRule" id="PRU00175"/>
    </source>
</evidence>
<keyword evidence="13 16" id="KW-0539">Nucleus</keyword>
<evidence type="ECO:0000256" key="3">
    <source>
        <dbReference type="ARBA" id="ARBA00004906"/>
    </source>
</evidence>
<dbReference type="UniPathway" id="UPA00143"/>
<comment type="pathway">
    <text evidence="3 16">Protein modification; protein ubiquitination.</text>
</comment>
<dbReference type="EMBL" id="AHAT01035951">
    <property type="status" value="NOT_ANNOTATED_CDS"/>
    <property type="molecule type" value="Genomic_DNA"/>
</dbReference>
<evidence type="ECO:0000256" key="13">
    <source>
        <dbReference type="ARBA" id="ARBA00023242"/>
    </source>
</evidence>
<evidence type="ECO:0000313" key="20">
    <source>
        <dbReference type="Ensembl" id="ENSLOCP00000003900.1"/>
    </source>
</evidence>
<sequence length="312" mass="35534">EEMDMKVLQFKNKKLCERLEQRQALEDELRERIEKLEKRQATDDTTLLIVNRYWGQVINTFYTTEQRHERLAGQVGAFSPAAGTEVTACIFLLPFTQLDDNVQFLLQRLDTETPPAPACASTLAPAPAPAPGLDSAPVPVLEEGQPEAEGSELQPQAPGEEQAEAAEPEQDGGESEAAQLAEDLKVQLEHTQAKLKEIQNSVSDNRSARERESFNLKRAQEDLSRLRRKLEKQKKVEVYTDADEILQEEINQYKAKLRCPCCNTRDKETVLTKCFHVFCYECLKTRYDTRQRKCPKCNAAFGANDFHRIYIN</sequence>
<feature type="domain" description="RING-type" evidence="19">
    <location>
        <begin position="259"/>
        <end position="298"/>
    </location>
</feature>
<keyword evidence="7 15" id="KW-0863">Zinc-finger</keyword>
<dbReference type="SMART" id="SM00184">
    <property type="entry name" value="RING"/>
    <property type="match status" value="1"/>
</dbReference>
<feature type="compositionally biased region" description="Acidic residues" evidence="18">
    <location>
        <begin position="161"/>
        <end position="174"/>
    </location>
</feature>
<dbReference type="InterPro" id="IPR001841">
    <property type="entry name" value="Znf_RING"/>
</dbReference>
<accession>W5M692</accession>
<protein>
    <recommendedName>
        <fullName evidence="16">E3 ubiquitin protein ligase</fullName>
        <ecNumber evidence="16">2.3.2.27</ecNumber>
    </recommendedName>
</protein>
<dbReference type="GO" id="GO:0061630">
    <property type="term" value="F:ubiquitin protein ligase activity"/>
    <property type="evidence" value="ECO:0007669"/>
    <property type="project" value="UniProtKB-EC"/>
</dbReference>
<evidence type="ECO:0000256" key="9">
    <source>
        <dbReference type="ARBA" id="ARBA00022833"/>
    </source>
</evidence>
<dbReference type="EC" id="2.3.2.27" evidence="16"/>
<dbReference type="FunFam" id="3.30.40.10:FF:000040">
    <property type="entry name" value="E3 ubiquitin protein ligase"/>
    <property type="match status" value="1"/>
</dbReference>
<dbReference type="Ensembl" id="ENSLOCT00000003908.1">
    <property type="protein sequence ID" value="ENSLOCP00000003900.1"/>
    <property type="gene ID" value="ENSLOCG00000003297.1"/>
</dbReference>
<evidence type="ECO:0000256" key="5">
    <source>
        <dbReference type="ARBA" id="ARBA00022679"/>
    </source>
</evidence>
<dbReference type="Proteomes" id="UP000018468">
    <property type="component" value="Linkage group LG5"/>
</dbReference>
<keyword evidence="6 16" id="KW-0479">Metal-binding</keyword>
<evidence type="ECO:0000256" key="7">
    <source>
        <dbReference type="ARBA" id="ARBA00022771"/>
    </source>
</evidence>
<feature type="region of interest" description="Disordered" evidence="18">
    <location>
        <begin position="114"/>
        <end position="177"/>
    </location>
</feature>
<dbReference type="InterPro" id="IPR013956">
    <property type="entry name" value="E3_ubiquit_lig_Bre1"/>
</dbReference>
<evidence type="ECO:0000256" key="17">
    <source>
        <dbReference type="SAM" id="Coils"/>
    </source>
</evidence>
<evidence type="ECO:0000256" key="12">
    <source>
        <dbReference type="ARBA" id="ARBA00023054"/>
    </source>
</evidence>
<dbReference type="PROSITE" id="PS50089">
    <property type="entry name" value="ZF_RING_2"/>
    <property type="match status" value="1"/>
</dbReference>
<organism evidence="20 21">
    <name type="scientific">Lepisosteus oculatus</name>
    <name type="common">Spotted gar</name>
    <dbReference type="NCBI Taxonomy" id="7918"/>
    <lineage>
        <taxon>Eukaryota</taxon>
        <taxon>Metazoa</taxon>
        <taxon>Chordata</taxon>
        <taxon>Craniata</taxon>
        <taxon>Vertebrata</taxon>
        <taxon>Euteleostomi</taxon>
        <taxon>Actinopterygii</taxon>
        <taxon>Neopterygii</taxon>
        <taxon>Holostei</taxon>
        <taxon>Semionotiformes</taxon>
        <taxon>Lepisosteidae</taxon>
        <taxon>Lepisosteus</taxon>
    </lineage>
</organism>
<evidence type="ECO:0000256" key="10">
    <source>
        <dbReference type="ARBA" id="ARBA00022853"/>
    </source>
</evidence>
<comment type="subcellular location">
    <subcellularLocation>
        <location evidence="2 16">Nucleus</location>
    </subcellularLocation>
</comment>
<feature type="coiled-coil region" evidence="17">
    <location>
        <begin position="181"/>
        <end position="236"/>
    </location>
</feature>
<dbReference type="InterPro" id="IPR013083">
    <property type="entry name" value="Znf_RING/FYVE/PHD"/>
</dbReference>
<dbReference type="Gene3D" id="3.30.40.10">
    <property type="entry name" value="Zinc/RING finger domain, C3HC4 (zinc finger)"/>
    <property type="match status" value="1"/>
</dbReference>
<evidence type="ECO:0000313" key="21">
    <source>
        <dbReference type="Proteomes" id="UP000018468"/>
    </source>
</evidence>
<keyword evidence="12 16" id="KW-0175">Coiled coil</keyword>
<keyword evidence="21" id="KW-1185">Reference proteome</keyword>
<comment type="function">
    <text evidence="14">Component of the RNF20/40 E3 ubiquitin-protein ligase complex that mediates monoubiquitination of 'Lys-120' of histone H2B (H2BK120ub1). H2BK120ub1 gives a specific tag for epigenetic transcriptional activation and is also prerequisite for histone H3 'Lys-4' and 'Lys-79' methylation (H3K4me and H3K79me, respectively). It thereby plays a central role in histone code and gene regulation. The RNF20/40 complex forms a H2B ubiquitin ligase complex in cooperation with the E2 enzyme UBE2A or UBE2B; reports about the cooperation with UBE2E1/UBCH are contradictory. Required for transcriptional activation of Hox genes.</text>
</comment>
<evidence type="ECO:0000256" key="16">
    <source>
        <dbReference type="RuleBase" id="RU365038"/>
    </source>
</evidence>
<dbReference type="InterPro" id="IPR017907">
    <property type="entry name" value="Znf_RING_CS"/>
</dbReference>
<dbReference type="InterPro" id="IPR018957">
    <property type="entry name" value="Znf_C3HC4_RING-type"/>
</dbReference>
<dbReference type="PROSITE" id="PS00518">
    <property type="entry name" value="ZF_RING_1"/>
    <property type="match status" value="1"/>
</dbReference>
<evidence type="ECO:0000259" key="19">
    <source>
        <dbReference type="PROSITE" id="PS50089"/>
    </source>
</evidence>
<reference evidence="21" key="1">
    <citation type="submission" date="2011-12" db="EMBL/GenBank/DDBJ databases">
        <title>The Draft Genome of Lepisosteus oculatus.</title>
        <authorList>
            <consortium name="The Broad Institute Genome Assembly &amp; Analysis Group"/>
            <consortium name="Computational R&amp;D Group"/>
            <consortium name="and Sequencing Platform"/>
            <person name="Di Palma F."/>
            <person name="Alfoldi J."/>
            <person name="Johnson J."/>
            <person name="Berlin A."/>
            <person name="Gnerre S."/>
            <person name="Jaffe D."/>
            <person name="MacCallum I."/>
            <person name="Young S."/>
            <person name="Walker B.J."/>
            <person name="Lander E.S."/>
            <person name="Lindblad-Toh K."/>
        </authorList>
    </citation>
    <scope>NUCLEOTIDE SEQUENCE [LARGE SCALE GENOMIC DNA]</scope>
</reference>
<dbReference type="GO" id="GO:0006325">
    <property type="term" value="P:chromatin organization"/>
    <property type="evidence" value="ECO:0007669"/>
    <property type="project" value="UniProtKB-KW"/>
</dbReference>
<evidence type="ECO:0000256" key="18">
    <source>
        <dbReference type="SAM" id="MobiDB-lite"/>
    </source>
</evidence>
<dbReference type="PANTHER" id="PTHR23163:SF4">
    <property type="entry name" value="E3 UBIQUITIN-PROTEIN LIGASE BRE1B"/>
    <property type="match status" value="1"/>
</dbReference>
<reference evidence="20" key="2">
    <citation type="submission" date="2025-08" db="UniProtKB">
        <authorList>
            <consortium name="Ensembl"/>
        </authorList>
    </citation>
    <scope>IDENTIFICATION</scope>
</reference>
<proteinExistence type="inferred from homology"/>
<dbReference type="PANTHER" id="PTHR23163">
    <property type="entry name" value="RING FINGER PROTEIN-RELATED"/>
    <property type="match status" value="1"/>
</dbReference>
<keyword evidence="10 16" id="KW-0156">Chromatin regulator</keyword>
<dbReference type="Bgee" id="ENSLOCG00000003297">
    <property type="expression patterns" value="Expressed in camera-type eye and 13 other cell types or tissues"/>
</dbReference>
<keyword evidence="8 16" id="KW-0833">Ubl conjugation pathway</keyword>
<dbReference type="SUPFAM" id="SSF57850">
    <property type="entry name" value="RING/U-box"/>
    <property type="match status" value="1"/>
</dbReference>
<evidence type="ECO:0000256" key="2">
    <source>
        <dbReference type="ARBA" id="ARBA00004123"/>
    </source>
</evidence>
<keyword evidence="9 16" id="KW-0862">Zinc</keyword>
<feature type="compositionally biased region" description="Low complexity" evidence="18">
    <location>
        <begin position="118"/>
        <end position="137"/>
    </location>
</feature>
<keyword evidence="5 16" id="KW-0808">Transferase</keyword>
<evidence type="ECO:0000256" key="6">
    <source>
        <dbReference type="ARBA" id="ARBA00022723"/>
    </source>
</evidence>
<evidence type="ECO:0000256" key="4">
    <source>
        <dbReference type="ARBA" id="ARBA00005555"/>
    </source>
</evidence>
<name>W5M692_LEPOC</name>
<evidence type="ECO:0000256" key="8">
    <source>
        <dbReference type="ARBA" id="ARBA00022786"/>
    </source>
</evidence>
<evidence type="ECO:0000256" key="11">
    <source>
        <dbReference type="ARBA" id="ARBA00022990"/>
    </source>
</evidence>
<dbReference type="GO" id="GO:0005634">
    <property type="term" value="C:nucleus"/>
    <property type="evidence" value="ECO:0007669"/>
    <property type="project" value="UniProtKB-SubCell"/>
</dbReference>
<dbReference type="GeneTree" id="ENSGT00390000002866"/>
<reference evidence="20" key="3">
    <citation type="submission" date="2025-09" db="UniProtKB">
        <authorList>
            <consortium name="Ensembl"/>
        </authorList>
    </citation>
    <scope>IDENTIFICATION</scope>
</reference>
<evidence type="ECO:0000256" key="1">
    <source>
        <dbReference type="ARBA" id="ARBA00000900"/>
    </source>
</evidence>
<comment type="similarity">
    <text evidence="4 16">Belongs to the BRE1 family.</text>
</comment>
<keyword evidence="11" id="KW-0007">Acetylation</keyword>
<evidence type="ECO:0000256" key="14">
    <source>
        <dbReference type="ARBA" id="ARBA00037123"/>
    </source>
</evidence>
<dbReference type="Pfam" id="PF00097">
    <property type="entry name" value="zf-C3HC4"/>
    <property type="match status" value="1"/>
</dbReference>
<comment type="catalytic activity">
    <reaction evidence="1 16">
        <text>S-ubiquitinyl-[E2 ubiquitin-conjugating enzyme]-L-cysteine + [acceptor protein]-L-lysine = [E2 ubiquitin-conjugating enzyme]-L-cysteine + N(6)-ubiquitinyl-[acceptor protein]-L-lysine.</text>
        <dbReference type="EC" id="2.3.2.27"/>
    </reaction>
</comment>
<dbReference type="GO" id="GO:0016567">
    <property type="term" value="P:protein ubiquitination"/>
    <property type="evidence" value="ECO:0007669"/>
    <property type="project" value="UniProtKB-UniRule"/>
</dbReference>